<dbReference type="CDD" id="cd16344">
    <property type="entry name" value="LMWPAP"/>
    <property type="match status" value="1"/>
</dbReference>
<reference evidence="5 6" key="1">
    <citation type="submission" date="2023-02" db="EMBL/GenBank/DDBJ databases">
        <title>Oceanobacillus kimchii IFOP_LL358 isolated form Alexandrium catenella lab strain.</title>
        <authorList>
            <person name="Gajardo G."/>
            <person name="Ueki S."/>
            <person name="Maruyama F."/>
        </authorList>
    </citation>
    <scope>NUCLEOTIDE SEQUENCE [LARGE SCALE GENOMIC DNA]</scope>
    <source>
        <strain evidence="5 6">IFOP_LL358</strain>
    </source>
</reference>
<dbReference type="InterPro" id="IPR050438">
    <property type="entry name" value="LMW_PTPase"/>
</dbReference>
<keyword evidence="3" id="KW-0904">Protein phosphatase</keyword>
<dbReference type="Pfam" id="PF01451">
    <property type="entry name" value="LMWPc"/>
    <property type="match status" value="1"/>
</dbReference>
<dbReference type="InterPro" id="IPR017867">
    <property type="entry name" value="Tyr_phospatase_low_mol_wt"/>
</dbReference>
<evidence type="ECO:0000259" key="4">
    <source>
        <dbReference type="SMART" id="SM00226"/>
    </source>
</evidence>
<dbReference type="SUPFAM" id="SSF52788">
    <property type="entry name" value="Phosphotyrosine protein phosphatases I"/>
    <property type="match status" value="1"/>
</dbReference>
<feature type="domain" description="Phosphotyrosine protein phosphatase I" evidence="4">
    <location>
        <begin position="1"/>
        <end position="198"/>
    </location>
</feature>
<evidence type="ECO:0000256" key="3">
    <source>
        <dbReference type="ARBA" id="ARBA00022912"/>
    </source>
</evidence>
<dbReference type="SMART" id="SM00226">
    <property type="entry name" value="LMWPc"/>
    <property type="match status" value="1"/>
</dbReference>
<dbReference type="RefSeq" id="WP_069684747.1">
    <property type="nucleotide sequence ID" value="NZ_BSKO01000001.1"/>
</dbReference>
<protein>
    <recommendedName>
        <fullName evidence="4">Phosphotyrosine protein phosphatase I domain-containing protein</fullName>
    </recommendedName>
</protein>
<dbReference type="PRINTS" id="PR00719">
    <property type="entry name" value="LMWPTPASE"/>
</dbReference>
<dbReference type="EMBL" id="BSKO01000001">
    <property type="protein sequence ID" value="GLO67674.1"/>
    <property type="molecule type" value="Genomic_DNA"/>
</dbReference>
<gene>
    <name evidence="5" type="ORF">MACH08_34580</name>
</gene>
<dbReference type="InterPro" id="IPR036196">
    <property type="entry name" value="Ptyr_pPase_sf"/>
</dbReference>
<sequence>MNVLFICTGNTCRSPMAEGLLKSKMPKLNVKSAGTTAMNHSPASNHTIQALSEKGIDMHHYSQSVSEELIEWADIVLTMTTSHKQLLIIQFPEQQDKYFTLKEYVSEADKEIWKQIQKAYADLEEKRALFIHNHQDMMNNFQLHQSVSKEFQKEINEIQRLESKLINYDISDPFGGGLELYRNTMKEIEDCIDLFVQKHT</sequence>
<accession>A0ABQ5TLG6</accession>
<keyword evidence="2" id="KW-0378">Hydrolase</keyword>
<evidence type="ECO:0000256" key="1">
    <source>
        <dbReference type="ARBA" id="ARBA00011063"/>
    </source>
</evidence>
<evidence type="ECO:0000256" key="2">
    <source>
        <dbReference type="ARBA" id="ARBA00022801"/>
    </source>
</evidence>
<comment type="similarity">
    <text evidence="1">Belongs to the low molecular weight phosphotyrosine protein phosphatase family.</text>
</comment>
<dbReference type="PANTHER" id="PTHR11717">
    <property type="entry name" value="LOW MOLECULAR WEIGHT PROTEIN TYROSINE PHOSPHATASE"/>
    <property type="match status" value="1"/>
</dbReference>
<organism evidence="5 6">
    <name type="scientific">Oceanobacillus kimchii</name>
    <dbReference type="NCBI Taxonomy" id="746691"/>
    <lineage>
        <taxon>Bacteria</taxon>
        <taxon>Bacillati</taxon>
        <taxon>Bacillota</taxon>
        <taxon>Bacilli</taxon>
        <taxon>Bacillales</taxon>
        <taxon>Bacillaceae</taxon>
        <taxon>Oceanobacillus</taxon>
    </lineage>
</organism>
<evidence type="ECO:0000313" key="6">
    <source>
        <dbReference type="Proteomes" id="UP001275436"/>
    </source>
</evidence>
<dbReference type="PANTHER" id="PTHR11717:SF31">
    <property type="entry name" value="LOW MOLECULAR WEIGHT PROTEIN-TYROSINE-PHOSPHATASE ETP-RELATED"/>
    <property type="match status" value="1"/>
</dbReference>
<keyword evidence="6" id="KW-1185">Reference proteome</keyword>
<evidence type="ECO:0000313" key="5">
    <source>
        <dbReference type="EMBL" id="GLO67674.1"/>
    </source>
</evidence>
<dbReference type="InterPro" id="IPR023485">
    <property type="entry name" value="Ptyr_pPase"/>
</dbReference>
<proteinExistence type="inferred from homology"/>
<comment type="caution">
    <text evidence="5">The sequence shown here is derived from an EMBL/GenBank/DDBJ whole genome shotgun (WGS) entry which is preliminary data.</text>
</comment>
<dbReference type="Gene3D" id="3.40.50.2300">
    <property type="match status" value="1"/>
</dbReference>
<dbReference type="Proteomes" id="UP001275436">
    <property type="component" value="Unassembled WGS sequence"/>
</dbReference>
<name>A0ABQ5TLG6_9BACI</name>